<comment type="caution">
    <text evidence="4">The sequence shown here is derived from an EMBL/GenBank/DDBJ whole genome shotgun (WGS) entry which is preliminary data.</text>
</comment>
<dbReference type="SUPFAM" id="SSF51445">
    <property type="entry name" value="(Trans)glycosidases"/>
    <property type="match status" value="1"/>
</dbReference>
<dbReference type="Gene3D" id="3.20.20.80">
    <property type="entry name" value="Glycosidases"/>
    <property type="match status" value="1"/>
</dbReference>
<dbReference type="STRING" id="1423724.FC32_GL001928"/>
<dbReference type="GO" id="GO:0004553">
    <property type="term" value="F:hydrolase activity, hydrolyzing O-glycosyl compounds"/>
    <property type="evidence" value="ECO:0007669"/>
    <property type="project" value="InterPro"/>
</dbReference>
<dbReference type="Proteomes" id="UP000051324">
    <property type="component" value="Unassembled WGS sequence"/>
</dbReference>
<organism evidence="4 5">
    <name type="scientific">Ligilactobacillus apodemi DSM 16634 = JCM 16172</name>
    <dbReference type="NCBI Taxonomy" id="1423724"/>
    <lineage>
        <taxon>Bacteria</taxon>
        <taxon>Bacillati</taxon>
        <taxon>Bacillota</taxon>
        <taxon>Bacilli</taxon>
        <taxon>Lactobacillales</taxon>
        <taxon>Lactobacillaceae</taxon>
        <taxon>Ligilactobacillus</taxon>
    </lineage>
</organism>
<dbReference type="CDD" id="cd02857">
    <property type="entry name" value="E_set_CDase_PDE_N"/>
    <property type="match status" value="1"/>
</dbReference>
<dbReference type="PANTHER" id="PTHR10357:SF210">
    <property type="entry name" value="MALTODEXTRIN GLUCOSIDASE"/>
    <property type="match status" value="1"/>
</dbReference>
<dbReference type="InterPro" id="IPR014756">
    <property type="entry name" value="Ig_E-set"/>
</dbReference>
<keyword evidence="1" id="KW-0378">Hydrolase</keyword>
<reference evidence="4 5" key="1">
    <citation type="journal article" date="2015" name="Genome Announc.">
        <title>Expanding the biotechnology potential of lactobacilli through comparative genomics of 213 strains and associated genera.</title>
        <authorList>
            <person name="Sun Z."/>
            <person name="Harris H.M."/>
            <person name="McCann A."/>
            <person name="Guo C."/>
            <person name="Argimon S."/>
            <person name="Zhang W."/>
            <person name="Yang X."/>
            <person name="Jeffery I.B."/>
            <person name="Cooney J.C."/>
            <person name="Kagawa T.F."/>
            <person name="Liu W."/>
            <person name="Song Y."/>
            <person name="Salvetti E."/>
            <person name="Wrobel A."/>
            <person name="Rasinkangas P."/>
            <person name="Parkhill J."/>
            <person name="Rea M.C."/>
            <person name="O'Sullivan O."/>
            <person name="Ritari J."/>
            <person name="Douillard F.P."/>
            <person name="Paul Ross R."/>
            <person name="Yang R."/>
            <person name="Briner A.E."/>
            <person name="Felis G.E."/>
            <person name="de Vos W.M."/>
            <person name="Barrangou R."/>
            <person name="Klaenhammer T.R."/>
            <person name="Caufield P.W."/>
            <person name="Cui Y."/>
            <person name="Zhang H."/>
            <person name="O'Toole P.W."/>
        </authorList>
    </citation>
    <scope>NUCLEOTIDE SEQUENCE [LARGE SCALE GENOMIC DNA]</scope>
    <source>
        <strain evidence="4 5">DSM 16634</strain>
    </source>
</reference>
<evidence type="ECO:0000313" key="4">
    <source>
        <dbReference type="EMBL" id="KRL86215.1"/>
    </source>
</evidence>
<dbReference type="SMART" id="SM00642">
    <property type="entry name" value="Aamy"/>
    <property type="match status" value="1"/>
</dbReference>
<dbReference type="InterPro" id="IPR006047">
    <property type="entry name" value="GH13_cat_dom"/>
</dbReference>
<dbReference type="InterPro" id="IPR045857">
    <property type="entry name" value="O16G_dom_2"/>
</dbReference>
<keyword evidence="2" id="KW-0326">Glycosidase</keyword>
<dbReference type="PATRIC" id="fig|1423724.4.peg.2012"/>
<dbReference type="InterPro" id="IPR017853">
    <property type="entry name" value="GH"/>
</dbReference>
<dbReference type="RefSeq" id="WP_025087378.1">
    <property type="nucleotide sequence ID" value="NZ_AZFT01000030.1"/>
</dbReference>
<protein>
    <submittedName>
        <fullName evidence="4">Neopullulanase cyclomaltodextrinase maltogenic alpha-amylase</fullName>
    </submittedName>
</protein>
<proteinExistence type="predicted"/>
<dbReference type="Gene3D" id="3.90.400.10">
    <property type="entry name" value="Oligo-1,6-glucosidase, Domain 2"/>
    <property type="match status" value="1"/>
</dbReference>
<dbReference type="EMBL" id="AZFT01000030">
    <property type="protein sequence ID" value="KRL86215.1"/>
    <property type="molecule type" value="Genomic_DNA"/>
</dbReference>
<dbReference type="Gene3D" id="2.60.40.10">
    <property type="entry name" value="Immunoglobulins"/>
    <property type="match status" value="1"/>
</dbReference>
<sequence>MERSAIYHRPASEMACMADNNHYQLQLKTKHRDITRVRVIFGAPQMLLANSGKESEWEYETLEMNKRLQNGTYDVWSVILPIPKSRKLKYAFHLLDREGNELLYDANLMQVYTPKAVKEITGFLTPYLVLDESLAAPKWSKSMIWYRIMPDRFSNGDQRQDPKDLLEWGQPAEKAKFFGGDLQGILDNLEYIQNMGFNGIYLTPVFDAYSNHKFDTIDYYEIDPAFGTKEKFKELIEAIHQRGMKIMLDITCDHLNDFSLQWQDVRKYGVRSTFAKWFLVNEFPVRYLPSESPNYSERLTYEALNNNPHMPKVNLDNPEVQAYFGDILTYWTRNFGIDGWSIADSNEMSVAFKRYLNETLKAINPEIYLLGNTIAKKAEHDNVFAGNNSIDVRELVERTFIERSVPPTELAYALNEHQLRAKISELSASLLAADSPQTKRILAKSSNNLPLLRAILTFMFMQSESPSILYGTEKGLADGDEPALQPCMSWKDNKRSDEMQRFIKTLVATRHKYNRVLSEGTFEWGQCSNKHSYLSFSRKLGSTRIFALFNLGYGSIKIVLPPKCKLLLGQNLVEGDSRLGQYGFAIVEL</sequence>
<evidence type="ECO:0000313" key="5">
    <source>
        <dbReference type="Proteomes" id="UP000051324"/>
    </source>
</evidence>
<accession>A0A0R1TYJ6</accession>
<dbReference type="OrthoDB" id="9761875at2"/>
<evidence type="ECO:0000259" key="3">
    <source>
        <dbReference type="SMART" id="SM00642"/>
    </source>
</evidence>
<dbReference type="GO" id="GO:0005975">
    <property type="term" value="P:carbohydrate metabolic process"/>
    <property type="evidence" value="ECO:0007669"/>
    <property type="project" value="InterPro"/>
</dbReference>
<dbReference type="Pfam" id="PF02903">
    <property type="entry name" value="Alpha-amylase_N"/>
    <property type="match status" value="1"/>
</dbReference>
<dbReference type="SUPFAM" id="SSF81296">
    <property type="entry name" value="E set domains"/>
    <property type="match status" value="1"/>
</dbReference>
<dbReference type="InterPro" id="IPR013783">
    <property type="entry name" value="Ig-like_fold"/>
</dbReference>
<evidence type="ECO:0000256" key="1">
    <source>
        <dbReference type="ARBA" id="ARBA00022801"/>
    </source>
</evidence>
<gene>
    <name evidence="4" type="ORF">FC32_GL001928</name>
</gene>
<keyword evidence="5" id="KW-1185">Reference proteome</keyword>
<name>A0A0R1TYJ6_9LACO</name>
<dbReference type="Pfam" id="PF00128">
    <property type="entry name" value="Alpha-amylase"/>
    <property type="match status" value="1"/>
</dbReference>
<dbReference type="InterPro" id="IPR004185">
    <property type="entry name" value="Glyco_hydro_13_lg-like_dom"/>
</dbReference>
<feature type="domain" description="Glycosyl hydrolase family 13 catalytic" evidence="3">
    <location>
        <begin position="147"/>
        <end position="510"/>
    </location>
</feature>
<dbReference type="eggNOG" id="COG0366">
    <property type="taxonomic scope" value="Bacteria"/>
</dbReference>
<dbReference type="PANTHER" id="PTHR10357">
    <property type="entry name" value="ALPHA-AMYLASE FAMILY MEMBER"/>
    <property type="match status" value="1"/>
</dbReference>
<dbReference type="AlphaFoldDB" id="A0A0R1TYJ6"/>
<evidence type="ECO:0000256" key="2">
    <source>
        <dbReference type="ARBA" id="ARBA00023295"/>
    </source>
</evidence>